<keyword evidence="4" id="KW-1185">Reference proteome</keyword>
<dbReference type="PANTHER" id="PTHR21666">
    <property type="entry name" value="PEPTIDASE-RELATED"/>
    <property type="match status" value="1"/>
</dbReference>
<dbReference type="PANTHER" id="PTHR21666:SF291">
    <property type="entry name" value="STAGE II SPORULATION PROTEIN Q"/>
    <property type="match status" value="1"/>
</dbReference>
<evidence type="ECO:0000256" key="1">
    <source>
        <dbReference type="SAM" id="Coils"/>
    </source>
</evidence>
<organism evidence="3 4">
    <name type="scientific">Xanthomonas oryzae pv. oryzae (strain KACC10331 / KXO85)</name>
    <dbReference type="NCBI Taxonomy" id="291331"/>
    <lineage>
        <taxon>Bacteria</taxon>
        <taxon>Pseudomonadati</taxon>
        <taxon>Pseudomonadota</taxon>
        <taxon>Gammaproteobacteria</taxon>
        <taxon>Lysobacterales</taxon>
        <taxon>Lysobacteraceae</taxon>
        <taxon>Xanthomonas</taxon>
    </lineage>
</organism>
<dbReference type="FunFam" id="2.70.70.10:FF:000006">
    <property type="entry name" value="M23 family peptidase"/>
    <property type="match status" value="1"/>
</dbReference>
<name>Q5GW48_XANOR</name>
<dbReference type="EMBL" id="AE013598">
    <property type="protein sequence ID" value="AAW77073.1"/>
    <property type="molecule type" value="Genomic_DNA"/>
</dbReference>
<gene>
    <name evidence="3" type="primary">NlpD</name>
    <name evidence="3" type="ordered locus">XOO3819</name>
</gene>
<dbReference type="InterPro" id="IPR011055">
    <property type="entry name" value="Dup_hybrid_motif"/>
</dbReference>
<dbReference type="GO" id="GO:0004222">
    <property type="term" value="F:metalloendopeptidase activity"/>
    <property type="evidence" value="ECO:0007669"/>
    <property type="project" value="TreeGrafter"/>
</dbReference>
<dbReference type="InterPro" id="IPR050570">
    <property type="entry name" value="Cell_wall_metabolism_enzyme"/>
</dbReference>
<reference evidence="3 4" key="1">
    <citation type="journal article" date="2005" name="Nucleic Acids Res.">
        <title>The genome sequence of Xanthomonas oryzae pathovar oryzae KACC10331, the bacterial blight pathogen of rice.</title>
        <authorList>
            <person name="Lee B.M."/>
            <person name="Park Y.J."/>
            <person name="Park D.S."/>
            <person name="Kang H.W."/>
            <person name="Kim J.G."/>
            <person name="Song E.S."/>
            <person name="Park I.C."/>
            <person name="Yoon U.H."/>
            <person name="Hahn J.H."/>
            <person name="Koo B.S."/>
            <person name="Lee G.B."/>
            <person name="Kim H."/>
            <person name="Park H.S."/>
            <person name="Yoon K.O."/>
            <person name="Kim J.H."/>
            <person name="Jung C.H."/>
            <person name="Koh N.H."/>
            <person name="Seo J.S."/>
            <person name="Go S.J."/>
        </authorList>
    </citation>
    <scope>NUCLEOTIDE SEQUENCE [LARGE SCALE GENOMIC DNA]</scope>
    <source>
        <strain evidence="4">KACC10331 / KXO85</strain>
    </source>
</reference>
<sequence>MCVGLGLGHDTHMALKKFVIKSRQTRAQRAARQFQDVAADRPMVVLGAVLGLGMLIGVGASTATGMVTNSALQAKVAQQQAELAQAQRASQAQVNALAARLGELQAQATRLNALGERLTEMGKLKDGEFDFDEPVGVGGGDEPVSDMPVKELKETLGQVEQQFSASGQQLDVLASLMFDHQLEQNAVPSRMPIRNTYITSGFGGRADPFDGGSAFHKGVDFHANVGDPVMSVADGVVSYAGVRGGYGNVVEVDHGNGYVTRYAHNSRLVVKVGDLVRAGQQVARAGSSGRSTAAHVHFEVWADGRVVNPRKFLGETTPVGRQGRG</sequence>
<evidence type="ECO:0000313" key="4">
    <source>
        <dbReference type="Proteomes" id="UP000006735"/>
    </source>
</evidence>
<feature type="coiled-coil region" evidence="1">
    <location>
        <begin position="69"/>
        <end position="114"/>
    </location>
</feature>
<dbReference type="STRING" id="291331.XOO3819"/>
<dbReference type="CDD" id="cd12797">
    <property type="entry name" value="M23_peptidase"/>
    <property type="match status" value="1"/>
</dbReference>
<dbReference type="SUPFAM" id="SSF51261">
    <property type="entry name" value="Duplicated hybrid motif"/>
    <property type="match status" value="1"/>
</dbReference>
<dbReference type="HOGENOM" id="CLU_029425_2_2_6"/>
<evidence type="ECO:0000313" key="3">
    <source>
        <dbReference type="EMBL" id="AAW77073.1"/>
    </source>
</evidence>
<keyword evidence="1" id="KW-0175">Coiled coil</keyword>
<protein>
    <submittedName>
        <fullName evidence="3">Membrane proteins related to metalloendopeptidases</fullName>
    </submittedName>
</protein>
<dbReference type="Gene3D" id="2.70.70.10">
    <property type="entry name" value="Glucose Permease (Domain IIA)"/>
    <property type="match status" value="1"/>
</dbReference>
<dbReference type="AlphaFoldDB" id="Q5GW48"/>
<dbReference type="Pfam" id="PF01551">
    <property type="entry name" value="Peptidase_M23"/>
    <property type="match status" value="1"/>
</dbReference>
<accession>Q5GW48</accession>
<dbReference type="Proteomes" id="UP000006735">
    <property type="component" value="Chromosome"/>
</dbReference>
<proteinExistence type="predicted"/>
<dbReference type="KEGG" id="xoo:XOO3819"/>
<feature type="domain" description="M23ase beta-sheet core" evidence="2">
    <location>
        <begin position="215"/>
        <end position="309"/>
    </location>
</feature>
<dbReference type="InterPro" id="IPR016047">
    <property type="entry name" value="M23ase_b-sheet_dom"/>
</dbReference>
<evidence type="ECO:0000259" key="2">
    <source>
        <dbReference type="Pfam" id="PF01551"/>
    </source>
</evidence>